<organism evidence="2 3">
    <name type="scientific">Mesorhabditis belari</name>
    <dbReference type="NCBI Taxonomy" id="2138241"/>
    <lineage>
        <taxon>Eukaryota</taxon>
        <taxon>Metazoa</taxon>
        <taxon>Ecdysozoa</taxon>
        <taxon>Nematoda</taxon>
        <taxon>Chromadorea</taxon>
        <taxon>Rhabditida</taxon>
        <taxon>Rhabditina</taxon>
        <taxon>Rhabditomorpha</taxon>
        <taxon>Rhabditoidea</taxon>
        <taxon>Rhabditidae</taxon>
        <taxon>Mesorhabditinae</taxon>
        <taxon>Mesorhabditis</taxon>
    </lineage>
</organism>
<feature type="signal peptide" evidence="1">
    <location>
        <begin position="1"/>
        <end position="19"/>
    </location>
</feature>
<dbReference type="InterPro" id="IPR005331">
    <property type="entry name" value="Sulfotransferase"/>
</dbReference>
<evidence type="ECO:0000313" key="3">
    <source>
        <dbReference type="WBParaSite" id="MBELARI_LOCUS3721"/>
    </source>
</evidence>
<accession>A0AAF3FCV1</accession>
<dbReference type="GO" id="GO:0008146">
    <property type="term" value="F:sulfotransferase activity"/>
    <property type="evidence" value="ECO:0007669"/>
    <property type="project" value="InterPro"/>
</dbReference>
<evidence type="ECO:0000256" key="1">
    <source>
        <dbReference type="SAM" id="SignalP"/>
    </source>
</evidence>
<sequence>MFICLLALFLVETISILSATNEIVHNQLKVWFLNDCKLNGNYLNISVVKWEKPNPPIKFAIIREPIERFVSFYGHFCKKLDQCEQRNIHQFAVWIDFLITNHSDPLSWSPTLINHGLPQTR</sequence>
<dbReference type="Pfam" id="PF03567">
    <property type="entry name" value="Sulfotransfer_2"/>
    <property type="match status" value="1"/>
</dbReference>
<dbReference type="GO" id="GO:0016020">
    <property type="term" value="C:membrane"/>
    <property type="evidence" value="ECO:0007669"/>
    <property type="project" value="InterPro"/>
</dbReference>
<dbReference type="Proteomes" id="UP000887575">
    <property type="component" value="Unassembled WGS sequence"/>
</dbReference>
<dbReference type="AlphaFoldDB" id="A0AAF3FCV1"/>
<feature type="chain" id="PRO_5041968362" evidence="1">
    <location>
        <begin position="20"/>
        <end position="121"/>
    </location>
</feature>
<keyword evidence="1" id="KW-0732">Signal</keyword>
<protein>
    <submittedName>
        <fullName evidence="3">Uncharacterized protein</fullName>
    </submittedName>
</protein>
<reference evidence="3" key="1">
    <citation type="submission" date="2024-02" db="UniProtKB">
        <authorList>
            <consortium name="WormBaseParasite"/>
        </authorList>
    </citation>
    <scope>IDENTIFICATION</scope>
</reference>
<keyword evidence="2" id="KW-1185">Reference proteome</keyword>
<proteinExistence type="predicted"/>
<evidence type="ECO:0000313" key="2">
    <source>
        <dbReference type="Proteomes" id="UP000887575"/>
    </source>
</evidence>
<dbReference type="WBParaSite" id="MBELARI_LOCUS3721">
    <property type="protein sequence ID" value="MBELARI_LOCUS3721"/>
    <property type="gene ID" value="MBELARI_LOCUS3721"/>
</dbReference>
<name>A0AAF3FCV1_9BILA</name>